<feature type="transmembrane region" description="Helical" evidence="1">
    <location>
        <begin position="13"/>
        <end position="36"/>
    </location>
</feature>
<comment type="caution">
    <text evidence="2">The sequence shown here is derived from an EMBL/GenBank/DDBJ whole genome shotgun (WGS) entry which is preliminary data.</text>
</comment>
<keyword evidence="3" id="KW-1185">Reference proteome</keyword>
<dbReference type="Proteomes" id="UP001596514">
    <property type="component" value="Unassembled WGS sequence"/>
</dbReference>
<dbReference type="RefSeq" id="WP_386369046.1">
    <property type="nucleotide sequence ID" value="NZ_JBHTEE010000002.1"/>
</dbReference>
<keyword evidence="1" id="KW-0472">Membrane</keyword>
<keyword evidence="1" id="KW-0812">Transmembrane</keyword>
<protein>
    <submittedName>
        <fullName evidence="2">Uncharacterized protein</fullName>
    </submittedName>
</protein>
<organism evidence="2 3">
    <name type="scientific">Streptosporangium amethystogenes subsp. fukuiense</name>
    <dbReference type="NCBI Taxonomy" id="698418"/>
    <lineage>
        <taxon>Bacteria</taxon>
        <taxon>Bacillati</taxon>
        <taxon>Actinomycetota</taxon>
        <taxon>Actinomycetes</taxon>
        <taxon>Streptosporangiales</taxon>
        <taxon>Streptosporangiaceae</taxon>
        <taxon>Streptosporangium</taxon>
    </lineage>
</organism>
<proteinExistence type="predicted"/>
<evidence type="ECO:0000313" key="2">
    <source>
        <dbReference type="EMBL" id="MFC7607226.1"/>
    </source>
</evidence>
<dbReference type="EMBL" id="JBHTEE010000002">
    <property type="protein sequence ID" value="MFC7607226.1"/>
    <property type="molecule type" value="Genomic_DNA"/>
</dbReference>
<evidence type="ECO:0000256" key="1">
    <source>
        <dbReference type="SAM" id="Phobius"/>
    </source>
</evidence>
<sequence length="102" mass="10411">MNISSHTITTTDLVWSAISAGLGLTVGVVIGIVIGVHLARGNMVRQAHPAPVPPAPAPYPSLSGAVVVREIIREVPAGPALYPGVPAGPASIVRPARPEVTR</sequence>
<gene>
    <name evidence="2" type="ORF">ACFQVD_44770</name>
</gene>
<name>A0ABW2TGA2_9ACTN</name>
<accession>A0ABW2TGA2</accession>
<keyword evidence="1" id="KW-1133">Transmembrane helix</keyword>
<reference evidence="3" key="1">
    <citation type="journal article" date="2019" name="Int. J. Syst. Evol. Microbiol.">
        <title>The Global Catalogue of Microorganisms (GCM) 10K type strain sequencing project: providing services to taxonomists for standard genome sequencing and annotation.</title>
        <authorList>
            <consortium name="The Broad Institute Genomics Platform"/>
            <consortium name="The Broad Institute Genome Sequencing Center for Infectious Disease"/>
            <person name="Wu L."/>
            <person name="Ma J."/>
        </authorList>
    </citation>
    <scope>NUCLEOTIDE SEQUENCE [LARGE SCALE GENOMIC DNA]</scope>
    <source>
        <strain evidence="3">JCM 10083</strain>
    </source>
</reference>
<evidence type="ECO:0000313" key="3">
    <source>
        <dbReference type="Proteomes" id="UP001596514"/>
    </source>
</evidence>